<organism evidence="1 2">
    <name type="scientific">Desulfosporosinus youngiae DSM 17734</name>
    <dbReference type="NCBI Taxonomy" id="768710"/>
    <lineage>
        <taxon>Bacteria</taxon>
        <taxon>Bacillati</taxon>
        <taxon>Bacillota</taxon>
        <taxon>Clostridia</taxon>
        <taxon>Eubacteriales</taxon>
        <taxon>Desulfitobacteriaceae</taxon>
        <taxon>Desulfosporosinus</taxon>
    </lineage>
</organism>
<accession>H5XYY0</accession>
<dbReference type="STRING" id="768710.DesyoDRAFT_4740"/>
<dbReference type="HOGENOM" id="CLU_162083_1_0_9"/>
<evidence type="ECO:0000313" key="1">
    <source>
        <dbReference type="EMBL" id="EHQ91686.1"/>
    </source>
</evidence>
<gene>
    <name evidence="1" type="ORF">DesyoDRAFT_4740</name>
</gene>
<dbReference type="EMBL" id="CM001441">
    <property type="protein sequence ID" value="EHQ91686.1"/>
    <property type="molecule type" value="Genomic_DNA"/>
</dbReference>
<reference evidence="1 2" key="1">
    <citation type="submission" date="2011-11" db="EMBL/GenBank/DDBJ databases">
        <title>The Noncontiguous Finished genome of Desulfosporosinus youngiae DSM 17734.</title>
        <authorList>
            <consortium name="US DOE Joint Genome Institute (JGI-PGF)"/>
            <person name="Lucas S."/>
            <person name="Han J."/>
            <person name="Lapidus A."/>
            <person name="Cheng J.-F."/>
            <person name="Goodwin L."/>
            <person name="Pitluck S."/>
            <person name="Peters L."/>
            <person name="Ovchinnikova G."/>
            <person name="Lu M."/>
            <person name="Land M.L."/>
            <person name="Hauser L."/>
            <person name="Pester M."/>
            <person name="Spring S."/>
            <person name="Ollivier B."/>
            <person name="Rattei T."/>
            <person name="Klenk H.-P."/>
            <person name="Wagner M."/>
            <person name="Loy A."/>
            <person name="Woyke T.J."/>
        </authorList>
    </citation>
    <scope>NUCLEOTIDE SEQUENCE [LARGE SCALE GENOMIC DNA]</scope>
    <source>
        <strain evidence="1 2">DSM 17734</strain>
    </source>
</reference>
<dbReference type="eggNOG" id="ENOG5030AHI">
    <property type="taxonomic scope" value="Bacteria"/>
</dbReference>
<dbReference type="OrthoDB" id="122670at2"/>
<dbReference type="RefSeq" id="WP_007786726.1">
    <property type="nucleotide sequence ID" value="NZ_CM001441.1"/>
</dbReference>
<dbReference type="InterPro" id="IPR025427">
    <property type="entry name" value="DUF4160"/>
</dbReference>
<proteinExistence type="predicted"/>
<protein>
    <recommendedName>
        <fullName evidence="3">DUF4160 domain-containing protein</fullName>
    </recommendedName>
</protein>
<dbReference type="AlphaFoldDB" id="H5XYY0"/>
<keyword evidence="2" id="KW-1185">Reference proteome</keyword>
<evidence type="ECO:0008006" key="3">
    <source>
        <dbReference type="Google" id="ProtNLM"/>
    </source>
</evidence>
<sequence length="92" mass="10630">MPSLFRIGEYLVYFWSNENNEPIHVHIGKGKPNANATKVWLTASGGCIVANNGSRIHQKELNELLNIIAAQYFMICAEWKNHFKETEIRFYC</sequence>
<evidence type="ECO:0000313" key="2">
    <source>
        <dbReference type="Proteomes" id="UP000005104"/>
    </source>
</evidence>
<name>H5XYY0_9FIRM</name>
<dbReference type="Pfam" id="PF13711">
    <property type="entry name" value="DUF4160"/>
    <property type="match status" value="1"/>
</dbReference>
<dbReference type="Proteomes" id="UP000005104">
    <property type="component" value="Chromosome"/>
</dbReference>